<dbReference type="SMART" id="SM00220">
    <property type="entry name" value="S_TKc"/>
    <property type="match status" value="1"/>
</dbReference>
<dbReference type="GO" id="GO:0006915">
    <property type="term" value="P:apoptotic process"/>
    <property type="evidence" value="ECO:0007669"/>
    <property type="project" value="UniProtKB-KW"/>
</dbReference>
<dbReference type="EC" id="2.7.11.1" evidence="2"/>
<evidence type="ECO:0000256" key="4">
    <source>
        <dbReference type="ARBA" id="ARBA00022553"/>
    </source>
</evidence>
<keyword evidence="6" id="KW-0053">Apoptosis</keyword>
<evidence type="ECO:0000256" key="12">
    <source>
        <dbReference type="ARBA" id="ARBA00048679"/>
    </source>
</evidence>
<comment type="subcellular location">
    <subcellularLocation>
        <location evidence="1">Nucleus</location>
    </subcellularLocation>
</comment>
<keyword evidence="5" id="KW-0808">Transferase</keyword>
<evidence type="ECO:0000256" key="3">
    <source>
        <dbReference type="ARBA" id="ARBA00022527"/>
    </source>
</evidence>
<dbReference type="Pfam" id="PF00069">
    <property type="entry name" value="Pkinase"/>
    <property type="match status" value="1"/>
</dbReference>
<evidence type="ECO:0000256" key="14">
    <source>
        <dbReference type="ARBA" id="ARBA00069222"/>
    </source>
</evidence>
<evidence type="ECO:0000256" key="2">
    <source>
        <dbReference type="ARBA" id="ARBA00012513"/>
    </source>
</evidence>
<dbReference type="EMBL" id="CADEAL010001946">
    <property type="protein sequence ID" value="CAB1436852.1"/>
    <property type="molecule type" value="Genomic_DNA"/>
</dbReference>
<dbReference type="InterPro" id="IPR008271">
    <property type="entry name" value="Ser/Thr_kinase_AS"/>
</dbReference>
<reference evidence="20" key="1">
    <citation type="submission" date="2020-03" db="EMBL/GenBank/DDBJ databases">
        <authorList>
            <person name="Weist P."/>
        </authorList>
    </citation>
    <scope>NUCLEOTIDE SEQUENCE</scope>
</reference>
<keyword evidence="21" id="KW-1185">Reference proteome</keyword>
<sequence length="468" mass="51648">MCPERITHQLAPSSSEDPLVLRSSASSQGGRVLGSWTRSLLLGICSSAQTLPHRLRLCVFVCVTPAALHPLVWRRAPPGLPPGAFTQPPSARFPPYHASPAKMSKNGMVTKIHTRIRCDPFTASYDLVGKELGRGKFAVVKKCIEKATGKQYAAKFLRKRRKGEDCRMDVLNEISVLESAKANPYVVALHEVYETNTEIILVLECAAGGEIFNQCVADNDEAFTEKDVIRLAKQILNGVAFLHRNNVVHLDLKPQNVLLTSAIPLGDIRIVDFGLSRRMDNITEVREILGTPEYVAPEILNYEPISTATDMWSIGVLTYVMLTGESPFLGDEKQETFLNISQVNVDYSQDTFEEISSLAVDFIKSLLVKNPRKRATAEECLKHPWLNPLPHPHSHPHLHTRTASSLDEPETSQSESEPESPAPSPELDLIGSYLGRPGPGGLKAGRSAFSFGETPFLTLPEIQQELIC</sequence>
<evidence type="ECO:0000256" key="10">
    <source>
        <dbReference type="ARBA" id="ARBA00023242"/>
    </source>
</evidence>
<evidence type="ECO:0000256" key="13">
    <source>
        <dbReference type="ARBA" id="ARBA00060827"/>
    </source>
</evidence>
<gene>
    <name evidence="20" type="ORF">PLEPLA_LOCUS24885</name>
</gene>
<evidence type="ECO:0000313" key="20">
    <source>
        <dbReference type="EMBL" id="CAB1436852.1"/>
    </source>
</evidence>
<comment type="catalytic activity">
    <reaction evidence="11">
        <text>L-threonyl-[protein] + ATP = O-phospho-L-threonyl-[protein] + ADP + H(+)</text>
        <dbReference type="Rhea" id="RHEA:46608"/>
        <dbReference type="Rhea" id="RHEA-COMP:11060"/>
        <dbReference type="Rhea" id="RHEA-COMP:11605"/>
        <dbReference type="ChEBI" id="CHEBI:15378"/>
        <dbReference type="ChEBI" id="CHEBI:30013"/>
        <dbReference type="ChEBI" id="CHEBI:30616"/>
        <dbReference type="ChEBI" id="CHEBI:61977"/>
        <dbReference type="ChEBI" id="CHEBI:456216"/>
        <dbReference type="EC" id="2.7.11.1"/>
    </reaction>
</comment>
<dbReference type="PROSITE" id="PS50011">
    <property type="entry name" value="PROTEIN_KINASE_DOM"/>
    <property type="match status" value="1"/>
</dbReference>
<dbReference type="Proteomes" id="UP001153269">
    <property type="component" value="Unassembled WGS sequence"/>
</dbReference>
<dbReference type="Gene3D" id="3.30.200.20">
    <property type="entry name" value="Phosphorylase Kinase, domain 1"/>
    <property type="match status" value="1"/>
</dbReference>
<dbReference type="GO" id="GO:0043065">
    <property type="term" value="P:positive regulation of apoptotic process"/>
    <property type="evidence" value="ECO:0007669"/>
    <property type="project" value="TreeGrafter"/>
</dbReference>
<dbReference type="PROSITE" id="PS00108">
    <property type="entry name" value="PROTEIN_KINASE_ST"/>
    <property type="match status" value="1"/>
</dbReference>
<evidence type="ECO:0000256" key="5">
    <source>
        <dbReference type="ARBA" id="ARBA00022679"/>
    </source>
</evidence>
<dbReference type="SUPFAM" id="SSF56112">
    <property type="entry name" value="Protein kinase-like (PK-like)"/>
    <property type="match status" value="1"/>
</dbReference>
<feature type="region of interest" description="Disordered" evidence="18">
    <location>
        <begin position="391"/>
        <end position="438"/>
    </location>
</feature>
<dbReference type="GO" id="GO:0035556">
    <property type="term" value="P:intracellular signal transduction"/>
    <property type="evidence" value="ECO:0007669"/>
    <property type="project" value="TreeGrafter"/>
</dbReference>
<dbReference type="InterPro" id="IPR000719">
    <property type="entry name" value="Prot_kinase_dom"/>
</dbReference>
<dbReference type="FunFam" id="3.30.200.20:FF:000175">
    <property type="entry name" value="Serine/threonine-protein kinase 17B"/>
    <property type="match status" value="1"/>
</dbReference>
<evidence type="ECO:0000256" key="7">
    <source>
        <dbReference type="ARBA" id="ARBA00022741"/>
    </source>
</evidence>
<keyword evidence="4" id="KW-0597">Phosphoprotein</keyword>
<proteinExistence type="inferred from homology"/>
<dbReference type="InterPro" id="IPR017441">
    <property type="entry name" value="Protein_kinase_ATP_BS"/>
</dbReference>
<dbReference type="PANTHER" id="PTHR24342:SF16">
    <property type="entry name" value="SERINE_THREONINE KINASE 17A-LIKE"/>
    <property type="match status" value="1"/>
</dbReference>
<evidence type="ECO:0000256" key="6">
    <source>
        <dbReference type="ARBA" id="ARBA00022703"/>
    </source>
</evidence>
<evidence type="ECO:0000256" key="15">
    <source>
        <dbReference type="ARBA" id="ARBA00076112"/>
    </source>
</evidence>
<name>A0A9N7YSW6_PLEPL</name>
<protein>
    <recommendedName>
        <fullName evidence="14">Serine/threonine-protein kinase 17A</fullName>
        <ecNumber evidence="2">2.7.11.1</ecNumber>
    </recommendedName>
    <alternativeName>
        <fullName evidence="15">DAP kinase-related apoptosis-inducing protein kinase 1</fullName>
    </alternativeName>
</protein>
<dbReference type="GO" id="GO:0005524">
    <property type="term" value="F:ATP binding"/>
    <property type="evidence" value="ECO:0007669"/>
    <property type="project" value="UniProtKB-UniRule"/>
</dbReference>
<keyword evidence="7 16" id="KW-0547">Nucleotide-binding</keyword>
<keyword evidence="9 16" id="KW-0067">ATP-binding</keyword>
<dbReference type="GO" id="GO:0005634">
    <property type="term" value="C:nucleus"/>
    <property type="evidence" value="ECO:0007669"/>
    <property type="project" value="UniProtKB-SubCell"/>
</dbReference>
<dbReference type="AlphaFoldDB" id="A0A9N7YSW6"/>
<evidence type="ECO:0000256" key="16">
    <source>
        <dbReference type="PROSITE-ProRule" id="PRU10141"/>
    </source>
</evidence>
<organism evidence="20 21">
    <name type="scientific">Pleuronectes platessa</name>
    <name type="common">European plaice</name>
    <dbReference type="NCBI Taxonomy" id="8262"/>
    <lineage>
        <taxon>Eukaryota</taxon>
        <taxon>Metazoa</taxon>
        <taxon>Chordata</taxon>
        <taxon>Craniata</taxon>
        <taxon>Vertebrata</taxon>
        <taxon>Euteleostomi</taxon>
        <taxon>Actinopterygii</taxon>
        <taxon>Neopterygii</taxon>
        <taxon>Teleostei</taxon>
        <taxon>Neoteleostei</taxon>
        <taxon>Acanthomorphata</taxon>
        <taxon>Carangaria</taxon>
        <taxon>Pleuronectiformes</taxon>
        <taxon>Pleuronectoidei</taxon>
        <taxon>Pleuronectidae</taxon>
        <taxon>Pleuronectes</taxon>
    </lineage>
</organism>
<feature type="binding site" evidence="16">
    <location>
        <position position="155"/>
    </location>
    <ligand>
        <name>ATP</name>
        <dbReference type="ChEBI" id="CHEBI:30616"/>
    </ligand>
</feature>
<dbReference type="PANTHER" id="PTHR24342">
    <property type="entry name" value="SERINE/THREONINE-PROTEIN KINASE 17"/>
    <property type="match status" value="1"/>
</dbReference>
<comment type="catalytic activity">
    <reaction evidence="12">
        <text>L-seryl-[protein] + ATP = O-phospho-L-seryl-[protein] + ADP + H(+)</text>
        <dbReference type="Rhea" id="RHEA:17989"/>
        <dbReference type="Rhea" id="RHEA-COMP:9863"/>
        <dbReference type="Rhea" id="RHEA-COMP:11604"/>
        <dbReference type="ChEBI" id="CHEBI:15378"/>
        <dbReference type="ChEBI" id="CHEBI:29999"/>
        <dbReference type="ChEBI" id="CHEBI:30616"/>
        <dbReference type="ChEBI" id="CHEBI:83421"/>
        <dbReference type="ChEBI" id="CHEBI:456216"/>
        <dbReference type="EC" id="2.7.11.1"/>
    </reaction>
</comment>
<dbReference type="FunFam" id="1.10.510.10:FF:000369">
    <property type="entry name" value="Serine/threonine kinase 17a"/>
    <property type="match status" value="1"/>
</dbReference>
<keyword evidence="8" id="KW-0418">Kinase</keyword>
<feature type="domain" description="Protein kinase" evidence="19">
    <location>
        <begin position="126"/>
        <end position="386"/>
    </location>
</feature>
<evidence type="ECO:0000256" key="1">
    <source>
        <dbReference type="ARBA" id="ARBA00004123"/>
    </source>
</evidence>
<dbReference type="InterPro" id="IPR011009">
    <property type="entry name" value="Kinase-like_dom_sf"/>
</dbReference>
<evidence type="ECO:0000256" key="9">
    <source>
        <dbReference type="ARBA" id="ARBA00022840"/>
    </source>
</evidence>
<comment type="similarity">
    <text evidence="13">Belongs to the protein kinase superfamily. CAMK Ser/Thr protein kinase family. DAP kinase subfamily.</text>
</comment>
<dbReference type="Gene3D" id="1.10.510.10">
    <property type="entry name" value="Transferase(Phosphotransferase) domain 1"/>
    <property type="match status" value="1"/>
</dbReference>
<keyword evidence="3 17" id="KW-0723">Serine/threonine-protein kinase</keyword>
<feature type="region of interest" description="Disordered" evidence="18">
    <location>
        <begin position="1"/>
        <end position="22"/>
    </location>
</feature>
<comment type="caution">
    <text evidence="20">The sequence shown here is derived from an EMBL/GenBank/DDBJ whole genome shotgun (WGS) entry which is preliminary data.</text>
</comment>
<accession>A0A9N7YSW6</accession>
<evidence type="ECO:0000256" key="18">
    <source>
        <dbReference type="SAM" id="MobiDB-lite"/>
    </source>
</evidence>
<evidence type="ECO:0000313" key="21">
    <source>
        <dbReference type="Proteomes" id="UP001153269"/>
    </source>
</evidence>
<evidence type="ECO:0000256" key="8">
    <source>
        <dbReference type="ARBA" id="ARBA00022777"/>
    </source>
</evidence>
<dbReference type="PROSITE" id="PS00107">
    <property type="entry name" value="PROTEIN_KINASE_ATP"/>
    <property type="match status" value="1"/>
</dbReference>
<evidence type="ECO:0000256" key="11">
    <source>
        <dbReference type="ARBA" id="ARBA00047899"/>
    </source>
</evidence>
<evidence type="ECO:0000256" key="17">
    <source>
        <dbReference type="RuleBase" id="RU000304"/>
    </source>
</evidence>
<dbReference type="GO" id="GO:0004674">
    <property type="term" value="F:protein serine/threonine kinase activity"/>
    <property type="evidence" value="ECO:0007669"/>
    <property type="project" value="UniProtKB-KW"/>
</dbReference>
<evidence type="ECO:0000259" key="19">
    <source>
        <dbReference type="PROSITE" id="PS50011"/>
    </source>
</evidence>
<keyword evidence="10" id="KW-0539">Nucleus</keyword>